<feature type="transmembrane region" description="Helical" evidence="6">
    <location>
        <begin position="42"/>
        <end position="59"/>
    </location>
</feature>
<feature type="transmembrane region" description="Helical" evidence="6">
    <location>
        <begin position="91"/>
        <end position="112"/>
    </location>
</feature>
<evidence type="ECO:0000256" key="2">
    <source>
        <dbReference type="ARBA" id="ARBA00022475"/>
    </source>
</evidence>
<feature type="transmembrane region" description="Helical" evidence="6">
    <location>
        <begin position="161"/>
        <end position="187"/>
    </location>
</feature>
<name>A0A1T4TFX2_9HYPH</name>
<proteinExistence type="predicted"/>
<reference evidence="8" key="1">
    <citation type="submission" date="2017-02" db="EMBL/GenBank/DDBJ databases">
        <authorList>
            <person name="Varghese N."/>
            <person name="Submissions S."/>
        </authorList>
    </citation>
    <scope>NUCLEOTIDE SEQUENCE [LARGE SCALE GENOMIC DNA]</scope>
    <source>
        <strain evidence="8">ATCC 27094</strain>
    </source>
</reference>
<evidence type="ECO:0000313" key="7">
    <source>
        <dbReference type="EMBL" id="SKA39350.1"/>
    </source>
</evidence>
<evidence type="ECO:0000256" key="6">
    <source>
        <dbReference type="SAM" id="Phobius"/>
    </source>
</evidence>
<sequence length="319" mass="34520">MSASFRFPPSFHRSVIAILVTVALFALAPLVAGDFALHVLTIGFYYVILASSWNLLAGYTGQFSLAHHAFAAVGAYTSGLLGYHLGAPAWIGIPAGVVLAALFGLVLGRLVLRMRAIYLAIATWAFAETVHIYLTADYQFTRGELGLSVKPLYSTIGPLPYYFTFLALAAVVLIGLRALIDSPLGYFMRAIKDNELRAKSLGIDTTRVKIAVFSISSAVAGLAGAFYGHFIGLLSPQMIDFSEMAKIVIMVVIGGFGTFLGPVIGAAPVQIVMTYLQKYGEWNLAVFALIVIVLMRFSMEGLASLFAPVWRRLWARDHG</sequence>
<dbReference type="CDD" id="cd06581">
    <property type="entry name" value="TM_PBP1_LivM_like"/>
    <property type="match status" value="1"/>
</dbReference>
<organism evidence="7 8">
    <name type="scientific">Enhydrobacter aerosaccus</name>
    <dbReference type="NCBI Taxonomy" id="225324"/>
    <lineage>
        <taxon>Bacteria</taxon>
        <taxon>Pseudomonadati</taxon>
        <taxon>Pseudomonadota</taxon>
        <taxon>Alphaproteobacteria</taxon>
        <taxon>Hyphomicrobiales</taxon>
        <taxon>Enhydrobacter</taxon>
    </lineage>
</organism>
<dbReference type="AlphaFoldDB" id="A0A1T4TFX2"/>
<comment type="subcellular location">
    <subcellularLocation>
        <location evidence="1">Cell membrane</location>
        <topology evidence="1">Multi-pass membrane protein</topology>
    </subcellularLocation>
</comment>
<dbReference type="PANTHER" id="PTHR30482:SF10">
    <property type="entry name" value="HIGH-AFFINITY BRANCHED-CHAIN AMINO ACID TRANSPORT PROTEIN BRAE"/>
    <property type="match status" value="1"/>
</dbReference>
<dbReference type="RefSeq" id="WP_085937947.1">
    <property type="nucleotide sequence ID" value="NZ_FUWJ01000017.1"/>
</dbReference>
<dbReference type="OrthoDB" id="9034298at2"/>
<feature type="transmembrane region" description="Helical" evidence="6">
    <location>
        <begin position="284"/>
        <end position="310"/>
    </location>
</feature>
<dbReference type="Pfam" id="PF02653">
    <property type="entry name" value="BPD_transp_2"/>
    <property type="match status" value="1"/>
</dbReference>
<feature type="transmembrane region" description="Helical" evidence="6">
    <location>
        <begin position="247"/>
        <end position="272"/>
    </location>
</feature>
<evidence type="ECO:0000313" key="8">
    <source>
        <dbReference type="Proteomes" id="UP000190092"/>
    </source>
</evidence>
<protein>
    <submittedName>
        <fullName evidence="7">Branched-chain amino acid transport system permease protein</fullName>
    </submittedName>
</protein>
<evidence type="ECO:0000256" key="3">
    <source>
        <dbReference type="ARBA" id="ARBA00022692"/>
    </source>
</evidence>
<dbReference type="InterPro" id="IPR043428">
    <property type="entry name" value="LivM-like"/>
</dbReference>
<dbReference type="STRING" id="225324.SAMN02745126_06218"/>
<keyword evidence="8" id="KW-1185">Reference proteome</keyword>
<dbReference type="GO" id="GO:0005886">
    <property type="term" value="C:plasma membrane"/>
    <property type="evidence" value="ECO:0007669"/>
    <property type="project" value="UniProtKB-SubCell"/>
</dbReference>
<keyword evidence="5 6" id="KW-0472">Membrane</keyword>
<evidence type="ECO:0000256" key="5">
    <source>
        <dbReference type="ARBA" id="ARBA00023136"/>
    </source>
</evidence>
<dbReference type="GO" id="GO:0015658">
    <property type="term" value="F:branched-chain amino acid transmembrane transporter activity"/>
    <property type="evidence" value="ECO:0007669"/>
    <property type="project" value="InterPro"/>
</dbReference>
<keyword evidence="3 6" id="KW-0812">Transmembrane</keyword>
<accession>A0A1T4TFX2</accession>
<dbReference type="EMBL" id="FUWJ01000017">
    <property type="protein sequence ID" value="SKA39350.1"/>
    <property type="molecule type" value="Genomic_DNA"/>
</dbReference>
<dbReference type="Proteomes" id="UP000190092">
    <property type="component" value="Unassembled WGS sequence"/>
</dbReference>
<dbReference type="PANTHER" id="PTHR30482">
    <property type="entry name" value="HIGH-AFFINITY BRANCHED-CHAIN AMINO ACID TRANSPORT SYSTEM PERMEASE"/>
    <property type="match status" value="1"/>
</dbReference>
<dbReference type="InterPro" id="IPR001851">
    <property type="entry name" value="ABC_transp_permease"/>
</dbReference>
<keyword evidence="4 6" id="KW-1133">Transmembrane helix</keyword>
<evidence type="ECO:0000256" key="1">
    <source>
        <dbReference type="ARBA" id="ARBA00004651"/>
    </source>
</evidence>
<evidence type="ECO:0000256" key="4">
    <source>
        <dbReference type="ARBA" id="ARBA00022989"/>
    </source>
</evidence>
<feature type="transmembrane region" description="Helical" evidence="6">
    <location>
        <begin position="208"/>
        <end position="227"/>
    </location>
</feature>
<gene>
    <name evidence="7" type="ORF">SAMN02745126_06218</name>
</gene>
<feature type="transmembrane region" description="Helical" evidence="6">
    <location>
        <begin position="117"/>
        <end position="136"/>
    </location>
</feature>
<keyword evidence="2" id="KW-1003">Cell membrane</keyword>